<sequence length="334" mass="38208">MLDSKKKNRVKTITFFGLLLVILTGLSVALSGYAGKHSELVKDRNRALTGLGEEPDHTIDLLVIGDSECYTTVSPMDLWKDHGITAYLGGQSGQKIQESYYMLKTALETQKPKLVMMETNVLYRSADKPDALQDILYEAGQHYFPVFRYHDMWKTLLPGTKAGETDYKGYVPRTNVQPYTGNRSYMARTEEAVPVRGKTVHYYMDEILRICREEGIAFMLYSGPSPVNYNYKKHNGLAAYAKEQKIPYLDLNLKQKELGIDWQMDTVDKGDHLNLTGARKVTRYLGNYLKENYELPDHREEQSYREWNAEADRFFAAIGQTKETKGLPATDPDR</sequence>
<dbReference type="GO" id="GO:0016787">
    <property type="term" value="F:hydrolase activity"/>
    <property type="evidence" value="ECO:0007669"/>
    <property type="project" value="UniProtKB-KW"/>
</dbReference>
<organism evidence="1 2">
    <name type="scientific">Mordavella massiliensis</name>
    <dbReference type="NCBI Taxonomy" id="1871024"/>
    <lineage>
        <taxon>Bacteria</taxon>
        <taxon>Bacillati</taxon>
        <taxon>Bacillota</taxon>
        <taxon>Clostridia</taxon>
        <taxon>Eubacteriales</taxon>
        <taxon>Clostridiaceae</taxon>
        <taxon>Mordavella</taxon>
    </lineage>
</organism>
<accession>A0A939BC56</accession>
<gene>
    <name evidence="1" type="ORF">H6A13_04770</name>
</gene>
<dbReference type="AlphaFoldDB" id="A0A939BC56"/>
<protein>
    <submittedName>
        <fullName evidence="1">SGNH/GDSL hydrolase family protein</fullName>
    </submittedName>
</protein>
<dbReference type="RefSeq" id="WP_204908470.1">
    <property type="nucleotide sequence ID" value="NZ_JACJLV010000010.1"/>
</dbReference>
<keyword evidence="2" id="KW-1185">Reference proteome</keyword>
<evidence type="ECO:0000313" key="2">
    <source>
        <dbReference type="Proteomes" id="UP000713880"/>
    </source>
</evidence>
<dbReference type="SUPFAM" id="SSF52266">
    <property type="entry name" value="SGNH hydrolase"/>
    <property type="match status" value="1"/>
</dbReference>
<dbReference type="Gene3D" id="3.40.50.1110">
    <property type="entry name" value="SGNH hydrolase"/>
    <property type="match status" value="1"/>
</dbReference>
<name>A0A939BC56_9CLOT</name>
<reference evidence="1" key="1">
    <citation type="submission" date="2020-08" db="EMBL/GenBank/DDBJ databases">
        <authorList>
            <person name="Cejkova D."/>
            <person name="Kubasova T."/>
            <person name="Jahodarova E."/>
            <person name="Rychlik I."/>
        </authorList>
    </citation>
    <scope>NUCLEOTIDE SEQUENCE</scope>
    <source>
        <strain evidence="1">An420c</strain>
    </source>
</reference>
<dbReference type="InterPro" id="IPR036514">
    <property type="entry name" value="SGNH_hydro_sf"/>
</dbReference>
<keyword evidence="1" id="KW-0378">Hydrolase</keyword>
<dbReference type="Proteomes" id="UP000713880">
    <property type="component" value="Unassembled WGS sequence"/>
</dbReference>
<evidence type="ECO:0000313" key="1">
    <source>
        <dbReference type="EMBL" id="MBM6826422.1"/>
    </source>
</evidence>
<proteinExistence type="predicted"/>
<dbReference type="EMBL" id="JACJLV010000010">
    <property type="protein sequence ID" value="MBM6826422.1"/>
    <property type="molecule type" value="Genomic_DNA"/>
</dbReference>
<comment type="caution">
    <text evidence="1">The sequence shown here is derived from an EMBL/GenBank/DDBJ whole genome shotgun (WGS) entry which is preliminary data.</text>
</comment>
<reference evidence="1" key="2">
    <citation type="journal article" date="2021" name="Sci. Rep.">
        <title>The distribution of antibiotic resistance genes in chicken gut microbiota commensals.</title>
        <authorList>
            <person name="Juricova H."/>
            <person name="Matiasovicova J."/>
            <person name="Kubasova T."/>
            <person name="Cejkova D."/>
            <person name="Rychlik I."/>
        </authorList>
    </citation>
    <scope>NUCLEOTIDE SEQUENCE</scope>
    <source>
        <strain evidence="1">An420c</strain>
    </source>
</reference>